<comment type="caution">
    <text evidence="1">The sequence shown here is derived from an EMBL/GenBank/DDBJ whole genome shotgun (WGS) entry which is preliminary data.</text>
</comment>
<gene>
    <name evidence="1" type="ORF">CK203_025383</name>
</gene>
<sequence>MDWTFVRKAWDKWISTSIGSSGEKAQAFPPFLWSWKVMEGIGHRLGVGWMKWGLSYCVGYKSYYALRVFTTELGCDSLKEGRMFLKVGSLEAYDHVDLNFFDHTMMIGRLDVLGLVGGFAVGKYRLQGDLTRIAFGIGALVVGL</sequence>
<name>A0A438IZJ9_VITVI</name>
<reference evidence="1 2" key="1">
    <citation type="journal article" date="2018" name="PLoS Genet.">
        <title>Population sequencing reveals clonal diversity and ancestral inbreeding in the grapevine cultivar Chardonnay.</title>
        <authorList>
            <person name="Roach M.J."/>
            <person name="Johnson D.L."/>
            <person name="Bohlmann J."/>
            <person name="van Vuuren H.J."/>
            <person name="Jones S.J."/>
            <person name="Pretorius I.S."/>
            <person name="Schmidt S.A."/>
            <person name="Borneman A.R."/>
        </authorList>
    </citation>
    <scope>NUCLEOTIDE SEQUENCE [LARGE SCALE GENOMIC DNA]</scope>
    <source>
        <strain evidence="2">cv. Chardonnay</strain>
        <tissue evidence="1">Leaf</tissue>
    </source>
</reference>
<evidence type="ECO:0000313" key="1">
    <source>
        <dbReference type="EMBL" id="RVX02112.1"/>
    </source>
</evidence>
<proteinExistence type="predicted"/>
<evidence type="ECO:0000313" key="2">
    <source>
        <dbReference type="Proteomes" id="UP000288805"/>
    </source>
</evidence>
<protein>
    <submittedName>
        <fullName evidence="1">Uncharacterized protein</fullName>
    </submittedName>
</protein>
<accession>A0A438IZJ9</accession>
<dbReference type="Proteomes" id="UP000288805">
    <property type="component" value="Unassembled WGS sequence"/>
</dbReference>
<dbReference type="EMBL" id="QGNW01000072">
    <property type="protein sequence ID" value="RVX02112.1"/>
    <property type="molecule type" value="Genomic_DNA"/>
</dbReference>
<organism evidence="1 2">
    <name type="scientific">Vitis vinifera</name>
    <name type="common">Grape</name>
    <dbReference type="NCBI Taxonomy" id="29760"/>
    <lineage>
        <taxon>Eukaryota</taxon>
        <taxon>Viridiplantae</taxon>
        <taxon>Streptophyta</taxon>
        <taxon>Embryophyta</taxon>
        <taxon>Tracheophyta</taxon>
        <taxon>Spermatophyta</taxon>
        <taxon>Magnoliopsida</taxon>
        <taxon>eudicotyledons</taxon>
        <taxon>Gunneridae</taxon>
        <taxon>Pentapetalae</taxon>
        <taxon>rosids</taxon>
        <taxon>Vitales</taxon>
        <taxon>Vitaceae</taxon>
        <taxon>Viteae</taxon>
        <taxon>Vitis</taxon>
    </lineage>
</organism>
<dbReference type="AlphaFoldDB" id="A0A438IZJ9"/>